<feature type="binding site" evidence="3">
    <location>
        <position position="122"/>
    </location>
    <ligand>
        <name>substrate</name>
    </ligand>
</feature>
<dbReference type="InterPro" id="IPR017939">
    <property type="entry name" value="G-Glutamylcylcotransferase"/>
</dbReference>
<reference evidence="5 6" key="1">
    <citation type="submission" date="2018-07" db="EMBL/GenBank/DDBJ databases">
        <title>Genome analysis of Larkinella rosea.</title>
        <authorList>
            <person name="Zhou Z."/>
            <person name="Wang G."/>
        </authorList>
    </citation>
    <scope>NUCLEOTIDE SEQUENCE [LARGE SCALE GENOMIC DNA]</scope>
    <source>
        <strain evidence="6">zzj9</strain>
    </source>
</reference>
<dbReference type="GO" id="GO:0003839">
    <property type="term" value="F:gamma-glutamylcyclotransferase activity"/>
    <property type="evidence" value="ECO:0007669"/>
    <property type="project" value="InterPro"/>
</dbReference>
<comment type="caution">
    <text evidence="5">The sequence shown here is derived from an EMBL/GenBank/DDBJ whole genome shotgun (WGS) entry which is preliminary data.</text>
</comment>
<dbReference type="EMBL" id="QOWE01000013">
    <property type="protein sequence ID" value="RCR68337.1"/>
    <property type="molecule type" value="Genomic_DNA"/>
</dbReference>
<evidence type="ECO:0000256" key="2">
    <source>
        <dbReference type="PIRSR" id="PIRSR617939-1"/>
    </source>
</evidence>
<dbReference type="InterPro" id="IPR009288">
    <property type="entry name" value="AIG2-like_dom"/>
</dbReference>
<evidence type="ECO:0000313" key="5">
    <source>
        <dbReference type="EMBL" id="RCR68337.1"/>
    </source>
</evidence>
<evidence type="ECO:0000313" key="6">
    <source>
        <dbReference type="Proteomes" id="UP000253383"/>
    </source>
</evidence>
<dbReference type="PANTHER" id="PTHR12935:SF0">
    <property type="entry name" value="GAMMA-GLUTAMYLCYCLOTRANSFERASE"/>
    <property type="match status" value="1"/>
</dbReference>
<dbReference type="Gene3D" id="3.10.490.10">
    <property type="entry name" value="Gamma-glutamyl cyclotransferase-like"/>
    <property type="match status" value="1"/>
</dbReference>
<proteinExistence type="predicted"/>
<keyword evidence="6" id="KW-1185">Reference proteome</keyword>
<organism evidence="5 6">
    <name type="scientific">Larkinella punicea</name>
    <dbReference type="NCBI Taxonomy" id="2315727"/>
    <lineage>
        <taxon>Bacteria</taxon>
        <taxon>Pseudomonadati</taxon>
        <taxon>Bacteroidota</taxon>
        <taxon>Cytophagia</taxon>
        <taxon>Cytophagales</taxon>
        <taxon>Spirosomataceae</taxon>
        <taxon>Larkinella</taxon>
    </lineage>
</organism>
<dbReference type="Pfam" id="PF06094">
    <property type="entry name" value="GGACT"/>
    <property type="match status" value="1"/>
</dbReference>
<dbReference type="CDD" id="cd06661">
    <property type="entry name" value="GGCT_like"/>
    <property type="match status" value="1"/>
</dbReference>
<accession>A0A368JL09</accession>
<name>A0A368JL09_9BACT</name>
<dbReference type="InterPro" id="IPR013024">
    <property type="entry name" value="GGCT-like"/>
</dbReference>
<dbReference type="AlphaFoldDB" id="A0A368JL09"/>
<dbReference type="RefSeq" id="WP_114407113.1">
    <property type="nucleotide sequence ID" value="NZ_QOWE01000013.1"/>
</dbReference>
<evidence type="ECO:0000256" key="1">
    <source>
        <dbReference type="ARBA" id="ARBA00023239"/>
    </source>
</evidence>
<protein>
    <submittedName>
        <fullName evidence="5">Gamma-glutamylcyclotransferase</fullName>
    </submittedName>
</protein>
<evidence type="ECO:0000256" key="3">
    <source>
        <dbReference type="PIRSR" id="PIRSR617939-2"/>
    </source>
</evidence>
<dbReference type="PANTHER" id="PTHR12935">
    <property type="entry name" value="GAMMA-GLUTAMYLCYCLOTRANSFERASE"/>
    <property type="match status" value="1"/>
</dbReference>
<sequence>MSQSQILYFAYGPNMLTTRLQKFVSSAEPFKKAYLEDFRVVFNKKSRDQSAQVNIQAAKGERVEGMLFSINDAELPSLDKAEKGYRRKKVLVIDEAGKQQKALTYISKSIYADTNQQPFNWYKSLMIAGSQEHKVRLDPTIPNALFDLNLERTTENLSVLPQATIAAMAAQPTAISVSFDSTISVNGGAGQTFFGSTKVGNNTVNTAFTVNPGDFLFVSFVIKATNGTKFTITYSCKNTATGAQFTDQDIPPHPSPISDTVKSGGQAGVQIKLVF</sequence>
<dbReference type="InterPro" id="IPR036568">
    <property type="entry name" value="GGCT-like_sf"/>
</dbReference>
<dbReference type="GO" id="GO:0016740">
    <property type="term" value="F:transferase activity"/>
    <property type="evidence" value="ECO:0007669"/>
    <property type="project" value="UniProtKB-KW"/>
</dbReference>
<gene>
    <name evidence="5" type="ORF">DUE52_16385</name>
</gene>
<dbReference type="Proteomes" id="UP000253383">
    <property type="component" value="Unassembled WGS sequence"/>
</dbReference>
<evidence type="ECO:0000259" key="4">
    <source>
        <dbReference type="Pfam" id="PF06094"/>
    </source>
</evidence>
<keyword evidence="1" id="KW-0456">Lyase</keyword>
<feature type="active site" description="Proton acceptor" evidence="2">
    <location>
        <position position="82"/>
    </location>
</feature>
<keyword evidence="5" id="KW-0808">Transferase</keyword>
<feature type="domain" description="Gamma-glutamylcyclotransferase AIG2-like" evidence="4">
    <location>
        <begin position="8"/>
        <end position="111"/>
    </location>
</feature>
<dbReference type="OrthoDB" id="5401862at2"/>
<dbReference type="SUPFAM" id="SSF110857">
    <property type="entry name" value="Gamma-glutamyl cyclotransferase-like"/>
    <property type="match status" value="1"/>
</dbReference>